<dbReference type="Proteomes" id="UP001589738">
    <property type="component" value="Unassembled WGS sequence"/>
</dbReference>
<dbReference type="RefSeq" id="WP_377058582.1">
    <property type="nucleotide sequence ID" value="NZ_JBHLUU010000110.1"/>
</dbReference>
<feature type="domain" description="MobA-like NTP transferase" evidence="1">
    <location>
        <begin position="7"/>
        <end position="174"/>
    </location>
</feature>
<accession>A0ABV6KXY3</accession>
<proteinExistence type="predicted"/>
<reference evidence="2 3" key="1">
    <citation type="submission" date="2024-09" db="EMBL/GenBank/DDBJ databases">
        <authorList>
            <person name="Sun Q."/>
            <person name="Mori K."/>
        </authorList>
    </citation>
    <scope>NUCLEOTIDE SEQUENCE [LARGE SCALE GENOMIC DNA]</scope>
    <source>
        <strain evidence="2 3">CGMCC 1.9126</strain>
    </source>
</reference>
<name>A0ABV6KXY3_9BACI</name>
<dbReference type="GO" id="GO:0016740">
    <property type="term" value="F:transferase activity"/>
    <property type="evidence" value="ECO:0007669"/>
    <property type="project" value="UniProtKB-KW"/>
</dbReference>
<dbReference type="InterPro" id="IPR025877">
    <property type="entry name" value="MobA-like_NTP_Trfase"/>
</dbReference>
<evidence type="ECO:0000313" key="2">
    <source>
        <dbReference type="EMBL" id="MFC0476728.1"/>
    </source>
</evidence>
<dbReference type="InterPro" id="IPR029044">
    <property type="entry name" value="Nucleotide-diphossugar_trans"/>
</dbReference>
<sequence length="205" mass="22604">MKNGIIAIYLAAGKSSRMGGNKLSLPLSTCTIGSSALRTALSSSLEHVLVVSKIADSLDWIDPSLFCSPYSSQWSPVVCDDAEKGQAHSLQRGLHAAMSMNPKGIMVLLGDQPFLSRSIIEQLITVYNHAHQGDFVAASFEETPRPPVIFSPRVIPKLMKLQGDVGARKIFQELEGLFVEFSEARDFYDIDTKEDYERVLGGEWR</sequence>
<organism evidence="2 3">
    <name type="scientific">Robertmurraya beringensis</name>
    <dbReference type="NCBI Taxonomy" id="641660"/>
    <lineage>
        <taxon>Bacteria</taxon>
        <taxon>Bacillati</taxon>
        <taxon>Bacillota</taxon>
        <taxon>Bacilli</taxon>
        <taxon>Bacillales</taxon>
        <taxon>Bacillaceae</taxon>
        <taxon>Robertmurraya</taxon>
    </lineage>
</organism>
<dbReference type="CDD" id="cd04182">
    <property type="entry name" value="GT_2_like_f"/>
    <property type="match status" value="1"/>
</dbReference>
<dbReference type="Pfam" id="PF12804">
    <property type="entry name" value="NTP_transf_3"/>
    <property type="match status" value="1"/>
</dbReference>
<protein>
    <submittedName>
        <fullName evidence="2">NTP transferase domain-containing protein</fullName>
    </submittedName>
</protein>
<evidence type="ECO:0000313" key="3">
    <source>
        <dbReference type="Proteomes" id="UP001589738"/>
    </source>
</evidence>
<comment type="caution">
    <text evidence="2">The sequence shown here is derived from an EMBL/GenBank/DDBJ whole genome shotgun (WGS) entry which is preliminary data.</text>
</comment>
<gene>
    <name evidence="2" type="ORF">ACFFHF_16115</name>
</gene>
<evidence type="ECO:0000259" key="1">
    <source>
        <dbReference type="Pfam" id="PF12804"/>
    </source>
</evidence>
<keyword evidence="3" id="KW-1185">Reference proteome</keyword>
<dbReference type="SUPFAM" id="SSF53448">
    <property type="entry name" value="Nucleotide-diphospho-sugar transferases"/>
    <property type="match status" value="1"/>
</dbReference>
<dbReference type="Gene3D" id="3.90.550.10">
    <property type="entry name" value="Spore Coat Polysaccharide Biosynthesis Protein SpsA, Chain A"/>
    <property type="match status" value="1"/>
</dbReference>
<dbReference type="PANTHER" id="PTHR43777">
    <property type="entry name" value="MOLYBDENUM COFACTOR CYTIDYLYLTRANSFERASE"/>
    <property type="match status" value="1"/>
</dbReference>
<dbReference type="PANTHER" id="PTHR43777:SF1">
    <property type="entry name" value="MOLYBDENUM COFACTOR CYTIDYLYLTRANSFERASE"/>
    <property type="match status" value="1"/>
</dbReference>
<dbReference type="EMBL" id="JBHLUU010000110">
    <property type="protein sequence ID" value="MFC0476728.1"/>
    <property type="molecule type" value="Genomic_DNA"/>
</dbReference>
<keyword evidence="2" id="KW-0808">Transferase</keyword>